<sequence>MAGMWRFGRNPARVLRGTDLETALVSASYGTDPLLRSGCEAVRGGDAEAGAALLVETREDPEVRAYQAEALGRAAVDRPDEVAALVEGGADPADTMLWLGHALLARAVAAPAGGADTTRADRKAFEAALHEARVPLEEAARRRPDDAAPWAALQTVAMGLGDREERERAWTEATARAPHHFPAHLTRVRSLAPSRGGSAEEMFAAAGAAADTAPEGSPLSAVLALAHAEYLRGEQRRLLREGNSAYIAAMSLGRLHGEAVRELFALARGWASAAVPHVRGVQAHHLFGWAFHRAGEKDLARWHLGAVGRYVCDIPWAFFGSARAEAALAMAELGVDPRADRGTGTGSGIG</sequence>
<keyword evidence="2" id="KW-1185">Reference proteome</keyword>
<dbReference type="Gene3D" id="1.25.40.10">
    <property type="entry name" value="Tetratricopeptide repeat domain"/>
    <property type="match status" value="1"/>
</dbReference>
<proteinExistence type="predicted"/>
<dbReference type="InterPro" id="IPR011990">
    <property type="entry name" value="TPR-like_helical_dom_sf"/>
</dbReference>
<evidence type="ECO:0000313" key="2">
    <source>
        <dbReference type="Proteomes" id="UP000598217"/>
    </source>
</evidence>
<organism evidence="1 2">
    <name type="scientific">Nocardiopsis terrae</name>
    <dbReference type="NCBI Taxonomy" id="372655"/>
    <lineage>
        <taxon>Bacteria</taxon>
        <taxon>Bacillati</taxon>
        <taxon>Actinomycetota</taxon>
        <taxon>Actinomycetes</taxon>
        <taxon>Streptosporangiales</taxon>
        <taxon>Nocardiopsidaceae</taxon>
        <taxon>Nocardiopsis</taxon>
    </lineage>
</organism>
<name>A0ABR9HC32_9ACTN</name>
<comment type="caution">
    <text evidence="1">The sequence shown here is derived from an EMBL/GenBank/DDBJ whole genome shotgun (WGS) entry which is preliminary data.</text>
</comment>
<protein>
    <recommendedName>
        <fullName evidence="3">DUF4034 domain-containing protein</fullName>
    </recommendedName>
</protein>
<gene>
    <name evidence="1" type="ORF">H4W79_000574</name>
</gene>
<evidence type="ECO:0008006" key="3">
    <source>
        <dbReference type="Google" id="ProtNLM"/>
    </source>
</evidence>
<accession>A0ABR9HC32</accession>
<evidence type="ECO:0000313" key="1">
    <source>
        <dbReference type="EMBL" id="MBE1456360.1"/>
    </source>
</evidence>
<reference evidence="1 2" key="1">
    <citation type="submission" date="2020-10" db="EMBL/GenBank/DDBJ databases">
        <title>Sequencing the genomes of 1000 actinobacteria strains.</title>
        <authorList>
            <person name="Klenk H.-P."/>
        </authorList>
    </citation>
    <scope>NUCLEOTIDE SEQUENCE [LARGE SCALE GENOMIC DNA]</scope>
    <source>
        <strain evidence="1 2">DSM 45157</strain>
    </source>
</reference>
<dbReference type="EMBL" id="JADBDY010000001">
    <property type="protein sequence ID" value="MBE1456360.1"/>
    <property type="molecule type" value="Genomic_DNA"/>
</dbReference>
<dbReference type="Proteomes" id="UP000598217">
    <property type="component" value="Unassembled WGS sequence"/>
</dbReference>